<evidence type="ECO:0000313" key="2">
    <source>
        <dbReference type="Proteomes" id="UP001064971"/>
    </source>
</evidence>
<name>A0ABM8AL07_9DEIO</name>
<geneLocation type="plasmid" evidence="1 2">
    <name>pDAETH-3</name>
</geneLocation>
<keyword evidence="1" id="KW-0614">Plasmid</keyword>
<organism evidence="1 2">
    <name type="scientific">Deinococcus aetherius</name>
    <dbReference type="NCBI Taxonomy" id="200252"/>
    <lineage>
        <taxon>Bacteria</taxon>
        <taxon>Thermotogati</taxon>
        <taxon>Deinococcota</taxon>
        <taxon>Deinococci</taxon>
        <taxon>Deinococcales</taxon>
        <taxon>Deinococcaceae</taxon>
        <taxon>Deinococcus</taxon>
    </lineage>
</organism>
<dbReference type="EMBL" id="AP026563">
    <property type="protein sequence ID" value="BDP44515.1"/>
    <property type="molecule type" value="Genomic_DNA"/>
</dbReference>
<gene>
    <name evidence="1" type="ORF">DAETH_44840</name>
</gene>
<proteinExistence type="predicted"/>
<keyword evidence="2" id="KW-1185">Reference proteome</keyword>
<sequence>MTMLNQRFDEITTELFLSRRAGTLTPERYLDLERQAFVELEQVFTSLPEDAQWLRDDLRAEVTRYKPEIVDIVFAGRGQAACFAGLAYVGS</sequence>
<protein>
    <submittedName>
        <fullName evidence="1">Uncharacterized protein</fullName>
    </submittedName>
</protein>
<evidence type="ECO:0000313" key="1">
    <source>
        <dbReference type="EMBL" id="BDP44515.1"/>
    </source>
</evidence>
<dbReference type="Proteomes" id="UP001064971">
    <property type="component" value="Plasmid pDAETH-3"/>
</dbReference>
<dbReference type="RefSeq" id="WP_264778766.1">
    <property type="nucleotide sequence ID" value="NZ_AP026563.1"/>
</dbReference>
<accession>A0ABM8AL07</accession>
<reference evidence="1" key="1">
    <citation type="submission" date="2022-07" db="EMBL/GenBank/DDBJ databases">
        <title>Complete Genome Sequence of the Radioresistant Bacterium Deinococcus aetherius ST0316, Isolated from the Air Dust collected in Lower Stratosphere above Japan.</title>
        <authorList>
            <person name="Satoh K."/>
            <person name="Hagiwara K."/>
            <person name="Katsumata K."/>
            <person name="Kubo A."/>
            <person name="Yokobori S."/>
            <person name="Yamagishi A."/>
            <person name="Oono Y."/>
            <person name="Narumi I."/>
        </authorList>
    </citation>
    <scope>NUCLEOTIDE SEQUENCE</scope>
    <source>
        <strain evidence="1">ST0316</strain>
        <plasmid evidence="1">pDAETH-3</plasmid>
    </source>
</reference>